<keyword evidence="6" id="KW-1185">Reference proteome</keyword>
<keyword evidence="3" id="KW-0812">Transmembrane</keyword>
<evidence type="ECO:0000259" key="4">
    <source>
        <dbReference type="Pfam" id="PF25939"/>
    </source>
</evidence>
<gene>
    <name evidence="5" type="ORF">EA462_12800</name>
</gene>
<feature type="transmembrane region" description="Helical" evidence="3">
    <location>
        <begin position="70"/>
        <end position="87"/>
    </location>
</feature>
<keyword evidence="3" id="KW-0472">Membrane</keyword>
<dbReference type="EMBL" id="REFY01000004">
    <property type="protein sequence ID" value="RQG89237.1"/>
    <property type="molecule type" value="Genomic_DNA"/>
</dbReference>
<dbReference type="InterPro" id="IPR058288">
    <property type="entry name" value="DUF7982"/>
</dbReference>
<protein>
    <recommendedName>
        <fullName evidence="4">DUF7982 domain-containing protein</fullName>
    </recommendedName>
</protein>
<sequence>MSTNDFDLTDESITSERASDSHASGLETEDRSPGSDRIELAGRIERLETENDRLRREYVRLKRTQHRTRALGLVAIGLIAVGGAVVFSDVRSILVALGATGLFGAVLIYTLAPETVVSADVGERIYSALASNHRAMVGSLGLGDERLYVPEPNRSEPPAEHAVPRCRLFVPRYQEYAVPESDDGPIVTDEDARGLVLEPTGRRLFSEFERGLTTELESDPERLSEQLSDALVEGFELARSVQPDVDSRRVTFAITDSAFGNVDRFDHPIASFLAAGLAIGLEQPVSLEVTDAGERTDWLVTCRWGDDRGGDGPSTDESA</sequence>
<keyword evidence="3" id="KW-1133">Transmembrane helix</keyword>
<accession>A0A3N6LMW7</accession>
<keyword evidence="1" id="KW-0175">Coiled coil</keyword>
<organism evidence="5 6">
    <name type="scientific">Natrarchaeobius halalkaliphilus</name>
    <dbReference type="NCBI Taxonomy" id="1679091"/>
    <lineage>
        <taxon>Archaea</taxon>
        <taxon>Methanobacteriati</taxon>
        <taxon>Methanobacteriota</taxon>
        <taxon>Stenosarchaea group</taxon>
        <taxon>Halobacteria</taxon>
        <taxon>Halobacteriales</taxon>
        <taxon>Natrialbaceae</taxon>
        <taxon>Natrarchaeobius</taxon>
    </lineage>
</organism>
<evidence type="ECO:0000313" key="5">
    <source>
        <dbReference type="EMBL" id="RQG89237.1"/>
    </source>
</evidence>
<evidence type="ECO:0000313" key="6">
    <source>
        <dbReference type="Proteomes" id="UP000273828"/>
    </source>
</evidence>
<dbReference type="RefSeq" id="WP_124178928.1">
    <property type="nucleotide sequence ID" value="NZ_REFY01000004.1"/>
</dbReference>
<reference evidence="5 6" key="1">
    <citation type="submission" date="2018-10" db="EMBL/GenBank/DDBJ databases">
        <title>Natrarchaeobius chitinivorans gen. nov., sp. nov., and Natrarchaeobius haloalkaliphilus sp. nov., alkaliphilic, chitin-utilizing haloarchaea from hypersaline alkaline lakes.</title>
        <authorList>
            <person name="Sorokin D.Y."/>
            <person name="Elcheninov A.G."/>
            <person name="Kostrikina N.A."/>
            <person name="Bale N.J."/>
            <person name="Sinninghe Damste J.S."/>
            <person name="Khijniak T.V."/>
            <person name="Kublanov I.V."/>
            <person name="Toshchakov S.V."/>
        </authorList>
    </citation>
    <scope>NUCLEOTIDE SEQUENCE [LARGE SCALE GENOMIC DNA]</scope>
    <source>
        <strain evidence="5 6">AArcht-Sl</strain>
    </source>
</reference>
<feature type="compositionally biased region" description="Polar residues" evidence="2">
    <location>
        <begin position="1"/>
        <end position="16"/>
    </location>
</feature>
<feature type="domain" description="DUF7982" evidence="4">
    <location>
        <begin position="39"/>
        <end position="304"/>
    </location>
</feature>
<dbReference type="OrthoDB" id="214277at2157"/>
<proteinExistence type="predicted"/>
<feature type="transmembrane region" description="Helical" evidence="3">
    <location>
        <begin position="93"/>
        <end position="112"/>
    </location>
</feature>
<dbReference type="Pfam" id="PF25939">
    <property type="entry name" value="DUF7982"/>
    <property type="match status" value="1"/>
</dbReference>
<evidence type="ECO:0000256" key="1">
    <source>
        <dbReference type="SAM" id="Coils"/>
    </source>
</evidence>
<dbReference type="Proteomes" id="UP000273828">
    <property type="component" value="Unassembled WGS sequence"/>
</dbReference>
<dbReference type="AlphaFoldDB" id="A0A3N6LMW7"/>
<feature type="coiled-coil region" evidence="1">
    <location>
        <begin position="37"/>
        <end position="64"/>
    </location>
</feature>
<name>A0A3N6LMW7_9EURY</name>
<feature type="region of interest" description="Disordered" evidence="2">
    <location>
        <begin position="1"/>
        <end position="35"/>
    </location>
</feature>
<evidence type="ECO:0000256" key="3">
    <source>
        <dbReference type="SAM" id="Phobius"/>
    </source>
</evidence>
<comment type="caution">
    <text evidence="5">The sequence shown here is derived from an EMBL/GenBank/DDBJ whole genome shotgun (WGS) entry which is preliminary data.</text>
</comment>
<evidence type="ECO:0000256" key="2">
    <source>
        <dbReference type="SAM" id="MobiDB-lite"/>
    </source>
</evidence>